<dbReference type="PANTHER" id="PTHR43252:SF7">
    <property type="entry name" value="TRANSCRIPTIONAL REGULATOR YQJI"/>
    <property type="match status" value="1"/>
</dbReference>
<dbReference type="Proteomes" id="UP000216361">
    <property type="component" value="Unassembled WGS sequence"/>
</dbReference>
<dbReference type="Pfam" id="PF03551">
    <property type="entry name" value="PadR"/>
    <property type="match status" value="1"/>
</dbReference>
<comment type="caution">
    <text evidence="2">The sequence shown here is derived from an EMBL/GenBank/DDBJ whole genome shotgun (WGS) entry which is preliminary data.</text>
</comment>
<dbReference type="InterPro" id="IPR036390">
    <property type="entry name" value="WH_DNA-bd_sf"/>
</dbReference>
<dbReference type="InterPro" id="IPR005149">
    <property type="entry name" value="Tscrpt_reg_PadR_N"/>
</dbReference>
<name>A0A255XQ43_9PROT</name>
<dbReference type="PANTHER" id="PTHR43252">
    <property type="entry name" value="TRANSCRIPTIONAL REGULATOR YQJI"/>
    <property type="match status" value="1"/>
</dbReference>
<dbReference type="SUPFAM" id="SSF46785">
    <property type="entry name" value="Winged helix' DNA-binding domain"/>
    <property type="match status" value="1"/>
</dbReference>
<keyword evidence="3" id="KW-1185">Reference proteome</keyword>
<organism evidence="2 3">
    <name type="scientific">Elstera cyanobacteriorum</name>
    <dbReference type="NCBI Taxonomy" id="2022747"/>
    <lineage>
        <taxon>Bacteria</taxon>
        <taxon>Pseudomonadati</taxon>
        <taxon>Pseudomonadota</taxon>
        <taxon>Alphaproteobacteria</taxon>
        <taxon>Rhodospirillales</taxon>
        <taxon>Rhodospirillaceae</taxon>
        <taxon>Elstera</taxon>
    </lineage>
</organism>
<evidence type="ECO:0000313" key="2">
    <source>
        <dbReference type="EMBL" id="OYQ18991.1"/>
    </source>
</evidence>
<dbReference type="AlphaFoldDB" id="A0A255XQ43"/>
<dbReference type="OrthoDB" id="9814826at2"/>
<accession>A0A255XQ43</accession>
<evidence type="ECO:0000313" key="3">
    <source>
        <dbReference type="Proteomes" id="UP000216361"/>
    </source>
</evidence>
<sequence length="197" mass="21752">MRDHFERGHHFGPGGFGRHGFGRGGRGGFWDWGGDEGDHGRGGRRRVLDAAELRTVLLKLIADQPRHGYDLIRAIEELTGGSYAPSPGVVYPALALLQDQGFIVENSSEGTRKAFAATEEGMTHLAENAETVTALFARLTDMAAPQDRADGIPIRRAMHNLRAVLKHRLFREETDPETLHAIVDILDDAARKIERLP</sequence>
<gene>
    <name evidence="2" type="ORF">CHR90_10225</name>
</gene>
<dbReference type="InterPro" id="IPR036388">
    <property type="entry name" value="WH-like_DNA-bd_sf"/>
</dbReference>
<reference evidence="2 3" key="1">
    <citation type="submission" date="2017-07" db="EMBL/GenBank/DDBJ databases">
        <title>Elstera cyanobacteriorum sp. nov., a novel bacterium isolated from cyanobacterial aggregates in a eutrophic lake.</title>
        <authorList>
            <person name="Cai H."/>
        </authorList>
    </citation>
    <scope>NUCLEOTIDE SEQUENCE [LARGE SCALE GENOMIC DNA]</scope>
    <source>
        <strain evidence="2 3">TH019</strain>
    </source>
</reference>
<protein>
    <submittedName>
        <fullName evidence="2">PadR family transcriptional regulator</fullName>
    </submittedName>
</protein>
<evidence type="ECO:0000259" key="1">
    <source>
        <dbReference type="Pfam" id="PF03551"/>
    </source>
</evidence>
<feature type="domain" description="Transcription regulator PadR N-terminal" evidence="1">
    <location>
        <begin position="57"/>
        <end position="127"/>
    </location>
</feature>
<dbReference type="Gene3D" id="1.10.10.10">
    <property type="entry name" value="Winged helix-like DNA-binding domain superfamily/Winged helix DNA-binding domain"/>
    <property type="match status" value="1"/>
</dbReference>
<proteinExistence type="predicted"/>
<dbReference type="EMBL" id="NOXS01000032">
    <property type="protein sequence ID" value="OYQ18991.1"/>
    <property type="molecule type" value="Genomic_DNA"/>
</dbReference>